<organism evidence="3 4">
    <name type="scientific">Schinkia azotoformans MEV2011</name>
    <dbReference type="NCBI Taxonomy" id="1348973"/>
    <lineage>
        <taxon>Bacteria</taxon>
        <taxon>Bacillati</taxon>
        <taxon>Bacillota</taxon>
        <taxon>Bacilli</taxon>
        <taxon>Bacillales</taxon>
        <taxon>Bacillaceae</taxon>
        <taxon>Calidifontibacillus/Schinkia group</taxon>
        <taxon>Schinkia</taxon>
    </lineage>
</organism>
<feature type="domain" description="YheO-like" evidence="1">
    <location>
        <begin position="6"/>
        <end position="117"/>
    </location>
</feature>
<dbReference type="RefSeq" id="WP_035199052.1">
    <property type="nucleotide sequence ID" value="NZ_JJRY01000043.1"/>
</dbReference>
<dbReference type="PATRIC" id="fig|1348973.3.peg.4788"/>
<dbReference type="PANTHER" id="PTHR35568">
    <property type="entry name" value="TRANSCRIPTIONAL REGULATOR DAUR"/>
    <property type="match status" value="1"/>
</dbReference>
<comment type="caution">
    <text evidence="3">The sequence shown here is derived from an EMBL/GenBank/DDBJ whole genome shotgun (WGS) entry which is preliminary data.</text>
</comment>
<evidence type="ECO:0000259" key="1">
    <source>
        <dbReference type="Pfam" id="PF08348"/>
    </source>
</evidence>
<protein>
    <submittedName>
        <fullName evidence="3">Uncharacterized protein</fullName>
    </submittedName>
</protein>
<dbReference type="InterPro" id="IPR039445">
    <property type="entry name" value="DauR-like_HTH"/>
</dbReference>
<dbReference type="PANTHER" id="PTHR35568:SF1">
    <property type="entry name" value="TRANSCRIPTIONAL REGULATOR DAUR"/>
    <property type="match status" value="1"/>
</dbReference>
<dbReference type="EMBL" id="JJRY01000043">
    <property type="protein sequence ID" value="KEF35914.1"/>
    <property type="molecule type" value="Genomic_DNA"/>
</dbReference>
<evidence type="ECO:0000259" key="2">
    <source>
        <dbReference type="Pfam" id="PF13309"/>
    </source>
</evidence>
<feature type="domain" description="Transcriptional regulator DauR-like HTH" evidence="2">
    <location>
        <begin position="159"/>
        <end position="219"/>
    </location>
</feature>
<dbReference type="InterPro" id="IPR013559">
    <property type="entry name" value="YheO"/>
</dbReference>
<evidence type="ECO:0000313" key="4">
    <source>
        <dbReference type="Proteomes" id="UP000027936"/>
    </source>
</evidence>
<dbReference type="Pfam" id="PF13309">
    <property type="entry name" value="HTH_22"/>
    <property type="match status" value="1"/>
</dbReference>
<dbReference type="AlphaFoldDB" id="A0A072NE10"/>
<gene>
    <name evidence="3" type="ORF">M670_04931</name>
</gene>
<reference evidence="3 4" key="1">
    <citation type="submission" date="2014-04" db="EMBL/GenBank/DDBJ databases">
        <title>Draft genome sequence of Bacillus azotoformans MEV2011, a (co-) denitrifying strain unable to grow in the presence of oxygen.</title>
        <authorList>
            <person name="Nielsen M."/>
            <person name="Schreiber L."/>
            <person name="Finster K."/>
            <person name="Schramm A."/>
        </authorList>
    </citation>
    <scope>NUCLEOTIDE SEQUENCE [LARGE SCALE GENOMIC DNA]</scope>
    <source>
        <strain evidence="3 4">MEV2011</strain>
    </source>
</reference>
<name>A0A072NE10_SCHAZ</name>
<dbReference type="InterPro" id="IPR039446">
    <property type="entry name" value="DauR-like"/>
</dbReference>
<sequence>MRVEILKQYINLVEFLGLVLGPSYEIALYDLNRGDDTIVAIANGQVTGRSIGSPLTSPILGFLSNERYKTLNHEVNYTVFNMNQKKLRSSTLYIKDNGELAGLLCITFDDQRYKDISKLIMGLCHPDELLQENNFEKIEDLKTDNDTSIYGRDIQEVFNNSLQSILKVSNVPIDRLKKEEKLKIVASLKDKGIFLLKGAVTEVAKLLDSSEATIYRYINEVEQMETKE</sequence>
<accession>A0A072NE10</accession>
<proteinExistence type="predicted"/>
<dbReference type="Proteomes" id="UP000027936">
    <property type="component" value="Unassembled WGS sequence"/>
</dbReference>
<evidence type="ECO:0000313" key="3">
    <source>
        <dbReference type="EMBL" id="KEF35914.1"/>
    </source>
</evidence>
<dbReference type="Pfam" id="PF08348">
    <property type="entry name" value="PAS_6"/>
    <property type="match status" value="1"/>
</dbReference>
<dbReference type="OrthoDB" id="9796595at2"/>